<keyword evidence="3" id="KW-1185">Reference proteome</keyword>
<dbReference type="OrthoDB" id="2012859at2759"/>
<evidence type="ECO:0000313" key="3">
    <source>
        <dbReference type="Proteomes" id="UP000265515"/>
    </source>
</evidence>
<sequence>MAACTTAAVAGSSTWAALSATTRRDSDAASCSSCRASLPAARRRWPLACRARSSLLTSFALHLGRRSLRLATQNGSSSSSFMPSSTTTSASAMVAAASTSAMVDRELGFCSNGRSSSGWSKLVPADSQRPRAHVHGDGLGQVRVLREPTKQTRSRFGRGAETVRRRGEQQLARAVPPSDENQGSNWEEELDEEDLRTGLNEVSNKAIRVMLSGDIQALQEMKEEVNSIGEYLAQEKQWDAARFMLVLLGLLEKKVIDEADQLEGMYKEAFEKIGQVIDDSGWALARPDKDLPGEAMDDGVVGWWWVQ</sequence>
<organism evidence="2 3">
    <name type="scientific">Chara braunii</name>
    <name type="common">Braun's stonewort</name>
    <dbReference type="NCBI Taxonomy" id="69332"/>
    <lineage>
        <taxon>Eukaryota</taxon>
        <taxon>Viridiplantae</taxon>
        <taxon>Streptophyta</taxon>
        <taxon>Charophyceae</taxon>
        <taxon>Charales</taxon>
        <taxon>Characeae</taxon>
        <taxon>Chara</taxon>
    </lineage>
</organism>
<comment type="caution">
    <text evidence="2">The sequence shown here is derived from an EMBL/GenBank/DDBJ whole genome shotgun (WGS) entry which is preliminary data.</text>
</comment>
<feature type="region of interest" description="Disordered" evidence="1">
    <location>
        <begin position="150"/>
        <end position="190"/>
    </location>
</feature>
<protein>
    <submittedName>
        <fullName evidence="2">Uncharacterized protein</fullName>
    </submittedName>
</protein>
<dbReference type="Proteomes" id="UP000265515">
    <property type="component" value="Unassembled WGS sequence"/>
</dbReference>
<dbReference type="EMBL" id="BFEA01000721">
    <property type="protein sequence ID" value="GBG89178.1"/>
    <property type="molecule type" value="Genomic_DNA"/>
</dbReference>
<proteinExistence type="predicted"/>
<evidence type="ECO:0000256" key="1">
    <source>
        <dbReference type="SAM" id="MobiDB-lite"/>
    </source>
</evidence>
<name>A0A388M3K9_CHABU</name>
<evidence type="ECO:0000313" key="2">
    <source>
        <dbReference type="EMBL" id="GBG89178.1"/>
    </source>
</evidence>
<dbReference type="Gramene" id="GBG89178">
    <property type="protein sequence ID" value="GBG89178"/>
    <property type="gene ID" value="CBR_g48886"/>
</dbReference>
<dbReference type="AlphaFoldDB" id="A0A388M3K9"/>
<reference evidence="2 3" key="1">
    <citation type="journal article" date="2018" name="Cell">
        <title>The Chara Genome: Secondary Complexity and Implications for Plant Terrestrialization.</title>
        <authorList>
            <person name="Nishiyama T."/>
            <person name="Sakayama H."/>
            <person name="Vries J.D."/>
            <person name="Buschmann H."/>
            <person name="Saint-Marcoux D."/>
            <person name="Ullrich K.K."/>
            <person name="Haas F.B."/>
            <person name="Vanderstraeten L."/>
            <person name="Becker D."/>
            <person name="Lang D."/>
            <person name="Vosolsobe S."/>
            <person name="Rombauts S."/>
            <person name="Wilhelmsson P.K.I."/>
            <person name="Janitza P."/>
            <person name="Kern R."/>
            <person name="Heyl A."/>
            <person name="Rumpler F."/>
            <person name="Villalobos L.I.A.C."/>
            <person name="Clay J.M."/>
            <person name="Skokan R."/>
            <person name="Toyoda A."/>
            <person name="Suzuki Y."/>
            <person name="Kagoshima H."/>
            <person name="Schijlen E."/>
            <person name="Tajeshwar N."/>
            <person name="Catarino B."/>
            <person name="Hetherington A.J."/>
            <person name="Saltykova A."/>
            <person name="Bonnot C."/>
            <person name="Breuninger H."/>
            <person name="Symeonidi A."/>
            <person name="Radhakrishnan G.V."/>
            <person name="Van Nieuwerburgh F."/>
            <person name="Deforce D."/>
            <person name="Chang C."/>
            <person name="Karol K.G."/>
            <person name="Hedrich R."/>
            <person name="Ulvskov P."/>
            <person name="Glockner G."/>
            <person name="Delwiche C.F."/>
            <person name="Petrasek J."/>
            <person name="Van de Peer Y."/>
            <person name="Friml J."/>
            <person name="Beilby M."/>
            <person name="Dolan L."/>
            <person name="Kohara Y."/>
            <person name="Sugano S."/>
            <person name="Fujiyama A."/>
            <person name="Delaux P.-M."/>
            <person name="Quint M."/>
            <person name="TheiBen G."/>
            <person name="Hagemann M."/>
            <person name="Harholt J."/>
            <person name="Dunand C."/>
            <person name="Zachgo S."/>
            <person name="Langdale J."/>
            <person name="Maumus F."/>
            <person name="Straeten D.V.D."/>
            <person name="Gould S.B."/>
            <person name="Rensing S.A."/>
        </authorList>
    </citation>
    <scope>NUCLEOTIDE SEQUENCE [LARGE SCALE GENOMIC DNA]</scope>
    <source>
        <strain evidence="2 3">S276</strain>
    </source>
</reference>
<gene>
    <name evidence="2" type="ORF">CBR_g48886</name>
</gene>
<accession>A0A388M3K9</accession>